<protein>
    <submittedName>
        <fullName evidence="1">Uncharacterized protein</fullName>
    </submittedName>
</protein>
<evidence type="ECO:0000313" key="1">
    <source>
        <dbReference type="EMBL" id="CAA7261262.1"/>
    </source>
</evidence>
<name>A0A8S0WMY4_CYCAE</name>
<gene>
    <name evidence="1" type="ORF">AAE3_LOCUS3540</name>
</gene>
<keyword evidence="2" id="KW-1185">Reference proteome</keyword>
<evidence type="ECO:0000313" key="2">
    <source>
        <dbReference type="Proteomes" id="UP000467700"/>
    </source>
</evidence>
<dbReference type="AlphaFoldDB" id="A0A8S0WMY4"/>
<dbReference type="OrthoDB" id="2898509at2759"/>
<sequence length="175" mass="19914">MTFASYWLSDHPMEGQDCKFIVEYRITNAVARYCKGHKRGLQPLLRTHHRHNRGDIGYWSVTRLFAKLQNSCVQIYLISLNRAAPEWIIASLPQPTAEVDKDDSSPTPTPGYTYEFIPCDVTLIYALARDLSSRLPYLNFLLHSAGVIGLEGRQETSEGIDIKLASRYYSLDADE</sequence>
<dbReference type="EMBL" id="CACVBS010000032">
    <property type="protein sequence ID" value="CAA7261262.1"/>
    <property type="molecule type" value="Genomic_DNA"/>
</dbReference>
<accession>A0A8S0WMY4</accession>
<comment type="caution">
    <text evidence="1">The sequence shown here is derived from an EMBL/GenBank/DDBJ whole genome shotgun (WGS) entry which is preliminary data.</text>
</comment>
<organism evidence="1 2">
    <name type="scientific">Cyclocybe aegerita</name>
    <name type="common">Black poplar mushroom</name>
    <name type="synonym">Agrocybe aegerita</name>
    <dbReference type="NCBI Taxonomy" id="1973307"/>
    <lineage>
        <taxon>Eukaryota</taxon>
        <taxon>Fungi</taxon>
        <taxon>Dikarya</taxon>
        <taxon>Basidiomycota</taxon>
        <taxon>Agaricomycotina</taxon>
        <taxon>Agaricomycetes</taxon>
        <taxon>Agaricomycetidae</taxon>
        <taxon>Agaricales</taxon>
        <taxon>Agaricineae</taxon>
        <taxon>Bolbitiaceae</taxon>
        <taxon>Cyclocybe</taxon>
    </lineage>
</organism>
<reference evidence="1 2" key="1">
    <citation type="submission" date="2020-01" db="EMBL/GenBank/DDBJ databases">
        <authorList>
            <person name="Gupta K D."/>
        </authorList>
    </citation>
    <scope>NUCLEOTIDE SEQUENCE [LARGE SCALE GENOMIC DNA]</scope>
</reference>
<dbReference type="Proteomes" id="UP000467700">
    <property type="component" value="Unassembled WGS sequence"/>
</dbReference>
<proteinExistence type="predicted"/>